<feature type="transmembrane region" description="Helical" evidence="1">
    <location>
        <begin position="109"/>
        <end position="132"/>
    </location>
</feature>
<organism evidence="2 3">
    <name type="scientific">Acrobeloides nanus</name>
    <dbReference type="NCBI Taxonomy" id="290746"/>
    <lineage>
        <taxon>Eukaryota</taxon>
        <taxon>Metazoa</taxon>
        <taxon>Ecdysozoa</taxon>
        <taxon>Nematoda</taxon>
        <taxon>Chromadorea</taxon>
        <taxon>Rhabditida</taxon>
        <taxon>Tylenchina</taxon>
        <taxon>Cephalobomorpha</taxon>
        <taxon>Cephaloboidea</taxon>
        <taxon>Cephalobidae</taxon>
        <taxon>Acrobeloides</taxon>
    </lineage>
</organism>
<accession>A0A914E4G8</accession>
<name>A0A914E4G8_9BILA</name>
<evidence type="ECO:0000313" key="2">
    <source>
        <dbReference type="Proteomes" id="UP000887540"/>
    </source>
</evidence>
<dbReference type="PANTHER" id="PTHR16861">
    <property type="entry name" value="GLYCOPROTEIN 38"/>
    <property type="match status" value="1"/>
</dbReference>
<proteinExistence type="predicted"/>
<dbReference type="Proteomes" id="UP000887540">
    <property type="component" value="Unplaced"/>
</dbReference>
<evidence type="ECO:0000256" key="1">
    <source>
        <dbReference type="SAM" id="Phobius"/>
    </source>
</evidence>
<dbReference type="PANTHER" id="PTHR16861:SF4">
    <property type="entry name" value="SH3 DOMAIN PROTEIN (AFU_ORTHOLOGUE AFUA_1G13610)"/>
    <property type="match status" value="1"/>
</dbReference>
<keyword evidence="1" id="KW-0812">Transmembrane</keyword>
<dbReference type="WBParaSite" id="ACRNAN_scaffold534.g17602.t1">
    <property type="protein sequence ID" value="ACRNAN_scaffold534.g17602.t1"/>
    <property type="gene ID" value="ACRNAN_scaffold534.g17602"/>
</dbReference>
<protein>
    <submittedName>
        <fullName evidence="3">Uncharacterized protein</fullName>
    </submittedName>
</protein>
<evidence type="ECO:0000313" key="3">
    <source>
        <dbReference type="WBParaSite" id="ACRNAN_scaffold534.g17602.t1"/>
    </source>
</evidence>
<keyword evidence="1" id="KW-0472">Membrane</keyword>
<dbReference type="AlphaFoldDB" id="A0A914E4G8"/>
<sequence>MYAYSFPDMLDCGAEPDLVPAHLIRCGEEPLCETVHCFRRIACLIANSTASVLPGCRTPSDDAPYYCICPLSNDPILNRSFIMTEPSTTTFSTTTDHTTTKHDGLSGGAIAGIVIACIAAAIILSVVAFLIFRKIKDRRKNHGVYRPQLEENLHAKNLPYIPPPNVEGLI</sequence>
<keyword evidence="1" id="KW-1133">Transmembrane helix</keyword>
<keyword evidence="2" id="KW-1185">Reference proteome</keyword>
<reference evidence="3" key="1">
    <citation type="submission" date="2022-11" db="UniProtKB">
        <authorList>
            <consortium name="WormBaseParasite"/>
        </authorList>
    </citation>
    <scope>IDENTIFICATION</scope>
</reference>